<dbReference type="InterPro" id="IPR018680">
    <property type="entry name" value="DUF2164"/>
</dbReference>
<dbReference type="Pfam" id="PF09932">
    <property type="entry name" value="DUF2164"/>
    <property type="match status" value="1"/>
</dbReference>
<dbReference type="KEGG" id="dor:Desor_3948"/>
<evidence type="ECO:0000313" key="1">
    <source>
        <dbReference type="EMBL" id="AET69393.1"/>
    </source>
</evidence>
<protein>
    <recommendedName>
        <fullName evidence="3">DUF2164 domain-containing protein</fullName>
    </recommendedName>
</protein>
<reference evidence="1 2" key="2">
    <citation type="journal article" date="2012" name="J. Bacteriol.">
        <title>Complete genome sequences of Desulfosporosinus orientis DSM765T, Desulfosporosinus youngiae DSM17734T, Desulfosporosinus meridiei DSM13257T, and Desulfosporosinus acidiphilus DSM22704T.</title>
        <authorList>
            <person name="Pester M."/>
            <person name="Brambilla E."/>
            <person name="Alazard D."/>
            <person name="Rattei T."/>
            <person name="Weinmaier T."/>
            <person name="Han J."/>
            <person name="Lucas S."/>
            <person name="Lapidus A."/>
            <person name="Cheng J.F."/>
            <person name="Goodwin L."/>
            <person name="Pitluck S."/>
            <person name="Peters L."/>
            <person name="Ovchinnikova G."/>
            <person name="Teshima H."/>
            <person name="Detter J.C."/>
            <person name="Han C.S."/>
            <person name="Tapia R."/>
            <person name="Land M.L."/>
            <person name="Hauser L."/>
            <person name="Kyrpides N.C."/>
            <person name="Ivanova N.N."/>
            <person name="Pagani I."/>
            <person name="Huntmann M."/>
            <person name="Wei C.L."/>
            <person name="Davenport K.W."/>
            <person name="Daligault H."/>
            <person name="Chain P.S."/>
            <person name="Chen A."/>
            <person name="Mavromatis K."/>
            <person name="Markowitz V."/>
            <person name="Szeto E."/>
            <person name="Mikhailova N."/>
            <person name="Pati A."/>
            <person name="Wagner M."/>
            <person name="Woyke T."/>
            <person name="Ollivier B."/>
            <person name="Klenk H.P."/>
            <person name="Spring S."/>
            <person name="Loy A."/>
        </authorList>
    </citation>
    <scope>NUCLEOTIDE SEQUENCE [LARGE SCALE GENOMIC DNA]</scope>
    <source>
        <strain evidence="2">ATCC 19365 / DSM 765 / NCIMB 8382 / VKM B-1628</strain>
    </source>
</reference>
<name>G7WDZ5_DESOD</name>
<dbReference type="STRING" id="768706.Desor_3948"/>
<dbReference type="HOGENOM" id="CLU_157964_0_0_9"/>
<dbReference type="eggNOG" id="COG5460">
    <property type="taxonomic scope" value="Bacteria"/>
</dbReference>
<evidence type="ECO:0008006" key="3">
    <source>
        <dbReference type="Google" id="ProtNLM"/>
    </source>
</evidence>
<dbReference type="RefSeq" id="WP_014186200.1">
    <property type="nucleotide sequence ID" value="NC_016584.1"/>
</dbReference>
<evidence type="ECO:0000313" key="2">
    <source>
        <dbReference type="Proteomes" id="UP000006346"/>
    </source>
</evidence>
<dbReference type="PATRIC" id="fig|768706.3.peg.3994"/>
<accession>G7WDZ5</accession>
<organism evidence="1 2">
    <name type="scientific">Desulfosporosinus orientis (strain ATCC 19365 / DSM 765 / NCIMB 8382 / VKM B-1628 / Singapore I)</name>
    <name type="common">Desulfotomaculum orientis</name>
    <dbReference type="NCBI Taxonomy" id="768706"/>
    <lineage>
        <taxon>Bacteria</taxon>
        <taxon>Bacillati</taxon>
        <taxon>Bacillota</taxon>
        <taxon>Clostridia</taxon>
        <taxon>Eubacteriales</taxon>
        <taxon>Desulfitobacteriaceae</taxon>
        <taxon>Desulfosporosinus</taxon>
    </lineage>
</organism>
<keyword evidence="2" id="KW-1185">Reference proteome</keyword>
<dbReference type="EMBL" id="CP003108">
    <property type="protein sequence ID" value="AET69393.1"/>
    <property type="molecule type" value="Genomic_DNA"/>
</dbReference>
<reference evidence="2" key="1">
    <citation type="submission" date="2011-11" db="EMBL/GenBank/DDBJ databases">
        <title>Complete sequence of Desulfosporosinus orientis DSM 765.</title>
        <authorList>
            <person name="Lucas S."/>
            <person name="Han J."/>
            <person name="Lapidus A."/>
            <person name="Cheng J.-F."/>
            <person name="Goodwin L."/>
            <person name="Pitluck S."/>
            <person name="Peters L."/>
            <person name="Ovchinnikova G."/>
            <person name="Teshima H."/>
            <person name="Detter J.C."/>
            <person name="Han C."/>
            <person name="Tapia R."/>
            <person name="Land M."/>
            <person name="Hauser L."/>
            <person name="Kyrpides N."/>
            <person name="Ivanova N."/>
            <person name="Pagani I."/>
            <person name="Pester M."/>
            <person name="Spring S."/>
            <person name="Ollivier B."/>
            <person name="Rattei T."/>
            <person name="Klenk H.-P."/>
            <person name="Wagner M."/>
            <person name="Loy A."/>
            <person name="Woyke T."/>
        </authorList>
    </citation>
    <scope>NUCLEOTIDE SEQUENCE [LARGE SCALE GENOMIC DNA]</scope>
    <source>
        <strain evidence="2">ATCC 19365 / DSM 765 / NCIMB 8382 / VKM B-1628</strain>
    </source>
</reference>
<dbReference type="AlphaFoldDB" id="G7WDZ5"/>
<dbReference type="Proteomes" id="UP000006346">
    <property type="component" value="Chromosome"/>
</dbReference>
<gene>
    <name evidence="1" type="ordered locus">Desor_3948</name>
</gene>
<proteinExistence type="predicted"/>
<sequence>MPANLLSKGMSTMKMQINIDKDTRKQLVEELKGYFWKERDEDLGNLGAELLLDFIINTIGPHLYNHGIQDAYSYMNERVEDLLALEKPLR</sequence>